<keyword evidence="1" id="KW-0472">Membrane</keyword>
<evidence type="ECO:0000313" key="3">
    <source>
        <dbReference type="Proteomes" id="UP000242699"/>
    </source>
</evidence>
<dbReference type="EMBL" id="PXYT01000040">
    <property type="protein sequence ID" value="PSR26197.1"/>
    <property type="molecule type" value="Genomic_DNA"/>
</dbReference>
<sequence length="129" mass="15403">MVDPRLLVTTGARTAPADFNPVWLTAVVVPGLVILGFVIGLMRTRWWKIYAVVDHLVHAANPDSRHFPRIARQWIRSSGVPRPHHRWLTVLVIYHMRRVPRHHRRTWRVMRRIWRHRHVREVPQPPRPV</sequence>
<organism evidence="2 3">
    <name type="scientific">Sulfobacillus benefaciens</name>
    <dbReference type="NCBI Taxonomy" id="453960"/>
    <lineage>
        <taxon>Bacteria</taxon>
        <taxon>Bacillati</taxon>
        <taxon>Bacillota</taxon>
        <taxon>Clostridia</taxon>
        <taxon>Eubacteriales</taxon>
        <taxon>Clostridiales Family XVII. Incertae Sedis</taxon>
        <taxon>Sulfobacillus</taxon>
    </lineage>
</organism>
<gene>
    <name evidence="2" type="ORF">C7B43_14645</name>
</gene>
<comment type="caution">
    <text evidence="2">The sequence shown here is derived from an EMBL/GenBank/DDBJ whole genome shotgun (WGS) entry which is preliminary data.</text>
</comment>
<reference evidence="2 3" key="1">
    <citation type="journal article" date="2014" name="BMC Genomics">
        <title>Comparison of environmental and isolate Sulfobacillus genomes reveals diverse carbon, sulfur, nitrogen, and hydrogen metabolisms.</title>
        <authorList>
            <person name="Justice N.B."/>
            <person name="Norman A."/>
            <person name="Brown C.T."/>
            <person name="Singh A."/>
            <person name="Thomas B.C."/>
            <person name="Banfield J.F."/>
        </authorList>
    </citation>
    <scope>NUCLEOTIDE SEQUENCE [LARGE SCALE GENOMIC DNA]</scope>
    <source>
        <strain evidence="2">AMDSBA1</strain>
    </source>
</reference>
<dbReference type="Proteomes" id="UP000242699">
    <property type="component" value="Unassembled WGS sequence"/>
</dbReference>
<keyword evidence="1" id="KW-0812">Transmembrane</keyword>
<feature type="transmembrane region" description="Helical" evidence="1">
    <location>
        <begin position="22"/>
        <end position="42"/>
    </location>
</feature>
<proteinExistence type="predicted"/>
<protein>
    <submittedName>
        <fullName evidence="2">Uncharacterized protein</fullName>
    </submittedName>
</protein>
<evidence type="ECO:0000313" key="2">
    <source>
        <dbReference type="EMBL" id="PSR26197.1"/>
    </source>
</evidence>
<evidence type="ECO:0000256" key="1">
    <source>
        <dbReference type="SAM" id="Phobius"/>
    </source>
</evidence>
<accession>A0A2T2WVC3</accession>
<name>A0A2T2WVC3_9FIRM</name>
<dbReference type="AlphaFoldDB" id="A0A2T2WVC3"/>
<keyword evidence="1" id="KW-1133">Transmembrane helix</keyword>